<organism evidence="2 3">
    <name type="scientific">Parascaris equorum</name>
    <name type="common">Equine roundworm</name>
    <dbReference type="NCBI Taxonomy" id="6256"/>
    <lineage>
        <taxon>Eukaryota</taxon>
        <taxon>Metazoa</taxon>
        <taxon>Ecdysozoa</taxon>
        <taxon>Nematoda</taxon>
        <taxon>Chromadorea</taxon>
        <taxon>Rhabditida</taxon>
        <taxon>Spirurina</taxon>
        <taxon>Ascaridomorpha</taxon>
        <taxon>Ascaridoidea</taxon>
        <taxon>Ascarididae</taxon>
        <taxon>Parascaris</taxon>
    </lineage>
</organism>
<evidence type="ECO:0000313" key="2">
    <source>
        <dbReference type="Proteomes" id="UP000887564"/>
    </source>
</evidence>
<sequence>MARYVAMVLTWQFHYATNEAIVQRNCPMNVFELNNTRLNGEFTSSMLTAADSAYSSSSAQQNISKSLSQLYAMAPTFDDSTQQRTSSYSPPFRPPPYRHQNTHQYRQVTFTSQILLESIDRLTEQMTSGSSPEIHMMGAAQRRYAAVVARKHSALTQHSNGNVVTNPNQMSSAHALSSPDLLSAAHSTPDLISTVLNRYKLAVAKSGPYTDIAYCARHPCTSPSAVELSPSIGPSSSGYDRLATPSSSYHAKAGQIYYPQSSPFACAHPLQPQQPASSNTPRTSSYMRAAPKLLGCASGSLAVASFLPSTTSPTVDPQPSTSAVHNQIISTLGIRNTVGGNGIEGDASSNHERMICGEGHRTLCNRVSDSSRSLDSAHSSSRISIVEFGRFDNDGL</sequence>
<proteinExistence type="predicted"/>
<accession>A0A914RS02</accession>
<evidence type="ECO:0000313" key="3">
    <source>
        <dbReference type="WBParaSite" id="PEQ_0000908201-mRNA-1"/>
    </source>
</evidence>
<name>A0A914RS02_PAREQ</name>
<reference evidence="3" key="1">
    <citation type="submission" date="2022-11" db="UniProtKB">
        <authorList>
            <consortium name="WormBaseParasite"/>
        </authorList>
    </citation>
    <scope>IDENTIFICATION</scope>
</reference>
<evidence type="ECO:0000256" key="1">
    <source>
        <dbReference type="SAM" id="MobiDB-lite"/>
    </source>
</evidence>
<feature type="region of interest" description="Disordered" evidence="1">
    <location>
        <begin position="78"/>
        <end position="100"/>
    </location>
</feature>
<keyword evidence="2" id="KW-1185">Reference proteome</keyword>
<protein>
    <submittedName>
        <fullName evidence="3">Uncharacterized protein</fullName>
    </submittedName>
</protein>
<dbReference type="Proteomes" id="UP000887564">
    <property type="component" value="Unplaced"/>
</dbReference>
<dbReference type="AlphaFoldDB" id="A0A914RS02"/>
<dbReference type="WBParaSite" id="PEQ_0000908201-mRNA-1">
    <property type="protein sequence ID" value="PEQ_0000908201-mRNA-1"/>
    <property type="gene ID" value="PEQ_0000908201"/>
</dbReference>